<keyword evidence="2" id="KW-0479">Metal-binding</keyword>
<organism evidence="9 10">
    <name type="scientific">Cyclostephanos tholiformis</name>
    <dbReference type="NCBI Taxonomy" id="382380"/>
    <lineage>
        <taxon>Eukaryota</taxon>
        <taxon>Sar</taxon>
        <taxon>Stramenopiles</taxon>
        <taxon>Ochrophyta</taxon>
        <taxon>Bacillariophyta</taxon>
        <taxon>Coscinodiscophyceae</taxon>
        <taxon>Thalassiosirophycidae</taxon>
        <taxon>Stephanodiscales</taxon>
        <taxon>Stephanodiscaceae</taxon>
        <taxon>Cyclostephanos</taxon>
    </lineage>
</organism>
<dbReference type="InterPro" id="IPR049566">
    <property type="entry name" value="WDR59_RTC1-like_RING_Znf"/>
</dbReference>
<evidence type="ECO:0000256" key="3">
    <source>
        <dbReference type="ARBA" id="ARBA00022737"/>
    </source>
</evidence>
<proteinExistence type="predicted"/>
<feature type="compositionally biased region" description="Polar residues" evidence="7">
    <location>
        <begin position="475"/>
        <end position="484"/>
    </location>
</feature>
<dbReference type="EMBL" id="JALLPB020000902">
    <property type="protein sequence ID" value="KAL3806035.1"/>
    <property type="molecule type" value="Genomic_DNA"/>
</dbReference>
<evidence type="ECO:0000313" key="9">
    <source>
        <dbReference type="EMBL" id="KAL3806035.1"/>
    </source>
</evidence>
<dbReference type="InterPro" id="IPR001680">
    <property type="entry name" value="WD40_rpt"/>
</dbReference>
<dbReference type="Pfam" id="PF17120">
    <property type="entry name" value="zf-RING_16"/>
    <property type="match status" value="1"/>
</dbReference>
<evidence type="ECO:0000256" key="1">
    <source>
        <dbReference type="ARBA" id="ARBA00022574"/>
    </source>
</evidence>
<feature type="compositionally biased region" description="Low complexity" evidence="7">
    <location>
        <begin position="102"/>
        <end position="112"/>
    </location>
</feature>
<dbReference type="GO" id="GO:0008270">
    <property type="term" value="F:zinc ion binding"/>
    <property type="evidence" value="ECO:0007669"/>
    <property type="project" value="UniProtKB-KW"/>
</dbReference>
<feature type="repeat" description="WD" evidence="6">
    <location>
        <begin position="413"/>
        <end position="456"/>
    </location>
</feature>
<dbReference type="GO" id="GO:0035859">
    <property type="term" value="C:Seh1-associated complex"/>
    <property type="evidence" value="ECO:0007669"/>
    <property type="project" value="UniProtKB-ARBA"/>
</dbReference>
<keyword evidence="3" id="KW-0677">Repeat</keyword>
<dbReference type="Pfam" id="PF00400">
    <property type="entry name" value="WD40"/>
    <property type="match status" value="2"/>
</dbReference>
<dbReference type="PROSITE" id="PS50294">
    <property type="entry name" value="WD_REPEATS_REGION"/>
    <property type="match status" value="1"/>
</dbReference>
<feature type="region of interest" description="Disordered" evidence="7">
    <location>
        <begin position="475"/>
        <end position="518"/>
    </location>
</feature>
<dbReference type="PROSITE" id="PS50082">
    <property type="entry name" value="WD_REPEATS_2"/>
    <property type="match status" value="2"/>
</dbReference>
<dbReference type="InterPro" id="IPR037590">
    <property type="entry name" value="WDR24"/>
</dbReference>
<evidence type="ECO:0000313" key="10">
    <source>
        <dbReference type="Proteomes" id="UP001530377"/>
    </source>
</evidence>
<dbReference type="SUPFAM" id="SSF50978">
    <property type="entry name" value="WD40 repeat-like"/>
    <property type="match status" value="1"/>
</dbReference>
<protein>
    <recommendedName>
        <fullName evidence="8">WDR59/RTC1-like RING zinc finger domain-containing protein</fullName>
    </recommendedName>
</protein>
<dbReference type="Proteomes" id="UP001530377">
    <property type="component" value="Unassembled WGS sequence"/>
</dbReference>
<feature type="repeat" description="WD" evidence="6">
    <location>
        <begin position="269"/>
        <end position="304"/>
    </location>
</feature>
<keyword evidence="10" id="KW-1185">Reference proteome</keyword>
<name>A0ABD3R058_9STRA</name>
<dbReference type="AlphaFoldDB" id="A0ABD3R058"/>
<reference evidence="9 10" key="1">
    <citation type="submission" date="2024-10" db="EMBL/GenBank/DDBJ databases">
        <title>Updated reference genomes for cyclostephanoid diatoms.</title>
        <authorList>
            <person name="Roberts W.R."/>
            <person name="Alverson A.J."/>
        </authorList>
    </citation>
    <scope>NUCLEOTIDE SEQUENCE [LARGE SCALE GENOMIC DNA]</scope>
    <source>
        <strain evidence="9 10">AJA228-03</strain>
    </source>
</reference>
<dbReference type="InterPro" id="IPR019775">
    <property type="entry name" value="WD40_repeat_CS"/>
</dbReference>
<feature type="region of interest" description="Disordered" evidence="7">
    <location>
        <begin position="84"/>
        <end position="117"/>
    </location>
</feature>
<evidence type="ECO:0000256" key="6">
    <source>
        <dbReference type="PROSITE-ProRule" id="PRU00221"/>
    </source>
</evidence>
<dbReference type="CDD" id="cd16693">
    <property type="entry name" value="mRING-H2-C3H3C2_WDR24"/>
    <property type="match status" value="1"/>
</dbReference>
<evidence type="ECO:0000256" key="2">
    <source>
        <dbReference type="ARBA" id="ARBA00022723"/>
    </source>
</evidence>
<evidence type="ECO:0000256" key="5">
    <source>
        <dbReference type="ARBA" id="ARBA00022833"/>
    </source>
</evidence>
<dbReference type="PROSITE" id="PS00678">
    <property type="entry name" value="WD_REPEATS_1"/>
    <property type="match status" value="1"/>
</dbReference>
<feature type="compositionally biased region" description="Polar residues" evidence="7">
    <location>
        <begin position="492"/>
        <end position="518"/>
    </location>
</feature>
<comment type="caution">
    <text evidence="9">The sequence shown here is derived from an EMBL/GenBank/DDBJ whole genome shotgun (WGS) entry which is preliminary data.</text>
</comment>
<dbReference type="SMART" id="SM00320">
    <property type="entry name" value="WD40"/>
    <property type="match status" value="5"/>
</dbReference>
<sequence>MTIHNRPVVGSLYSLSSSSPRSGTAFSSISISPRDATIAVAAGKDVLHVLRLNLGRNTADSNRLEEIKSVRISQHFQSPIQAINSGGGGRNAYPHLRDALQPPGNASGSSASPLPPPSVGGGVNISVMDVAWSLPQSYIVDNELESLVDNNNTWPKGVDSISASGTPRGSYEEFFSQSDSEHYSTSRHEHHYPPFIRRRFMSDGEYTAMSSYLNDTSVIAAAGSNGVIVAWNASSLLSAQILSDSSTGGLNSRKNMGSTQQIGQPEASFFAHSRAVNRLAWHPTGRRPYLLLTASQDGSVKLWDRRATSSSFVHPGSVSSVGSNASVTHPMFNLNAQSWFGFGSSSAVQSAQPSSSIEMPRTATWHCISTYQPKCEAVKDISWNPALDDIFAFVAGEWLCVYDVRINRPMLKESTHAGDATCIDWHPTRKYVIATGGGRDRSVKVWDLESTLNMSKQDDSSFFIKANAASYRSENSEISSASHTSGEDPVSLPSSDTGGRNSQTVNSTNSSGSHSPVRRSTSIAGFFSRHHKKKIPLHVLNIAAPVTRIRWRPANDVDDVNDFIAVTTSSIYGANSAAGGNGTAGLWSCVWSTFMPLSICEGHAEGAVTDFAWAPVDGNLGSSTVRWHIEEEKQASNVASKEWQTILTVGRDGQCLLQNFAHGERPILDVPRATFALANLSPFQPGFGSLQIMAVHQKVNMPDLNNTVNCSPSDLAKTNLVFSITDQGDVEDLNNASLQVSVDVASELTHFSRFSELYATKIGGECVSKADICRHNATIAEGLNQKAITHMWKTLAAIIDGSGLDGLSKIAPNANTNPMALLLTPTLRNLLLQRADAGDVQTCVVLCEVMDVISPPSAAGGSAKSRIPNLHITLVREWYLTYIDLLQQMCLFTQAASLIRHCSDPAIGALNQQSTTVHESCPRCGKPLLGSTTIYEGVPRLSAQRVCRSCRSRIGLCFLCHEPVKGVFVWCPGCGHGGHLDHALEWFGMNEHCPTGCGHKCNLFKNQNPSGCLPC</sequence>
<feature type="domain" description="WDR59/RTC1-like RING zinc finger" evidence="8">
    <location>
        <begin position="957"/>
        <end position="1002"/>
    </location>
</feature>
<dbReference type="InterPro" id="IPR011041">
    <property type="entry name" value="Quinoprot_gluc/sorb_DH_b-prop"/>
</dbReference>
<dbReference type="PANTHER" id="PTHR46200:SF1">
    <property type="entry name" value="GATOR COMPLEX PROTEIN WDR24"/>
    <property type="match status" value="1"/>
</dbReference>
<dbReference type="InterPro" id="IPR015943">
    <property type="entry name" value="WD40/YVTN_repeat-like_dom_sf"/>
</dbReference>
<dbReference type="SUPFAM" id="SSF50952">
    <property type="entry name" value="Soluble quinoprotein glucose dehydrogenase"/>
    <property type="match status" value="1"/>
</dbReference>
<accession>A0ABD3R058</accession>
<evidence type="ECO:0000256" key="4">
    <source>
        <dbReference type="ARBA" id="ARBA00022771"/>
    </source>
</evidence>
<dbReference type="Gene3D" id="2.130.10.10">
    <property type="entry name" value="YVTN repeat-like/Quinoprotein amine dehydrogenase"/>
    <property type="match status" value="1"/>
</dbReference>
<evidence type="ECO:0000256" key="7">
    <source>
        <dbReference type="SAM" id="MobiDB-lite"/>
    </source>
</evidence>
<evidence type="ECO:0000259" key="8">
    <source>
        <dbReference type="Pfam" id="PF17120"/>
    </source>
</evidence>
<keyword evidence="5" id="KW-0862">Zinc</keyword>
<keyword evidence="4" id="KW-0863">Zinc-finger</keyword>
<gene>
    <name evidence="9" type="ORF">ACHAXA_005245</name>
</gene>
<dbReference type="PANTHER" id="PTHR46200">
    <property type="entry name" value="GATOR COMPLEX PROTEIN WDR24"/>
    <property type="match status" value="1"/>
</dbReference>
<dbReference type="InterPro" id="IPR036322">
    <property type="entry name" value="WD40_repeat_dom_sf"/>
</dbReference>
<keyword evidence="1 6" id="KW-0853">WD repeat</keyword>